<organism evidence="5 6">
    <name type="scientific">Modestobacter marinus</name>
    <dbReference type="NCBI Taxonomy" id="477641"/>
    <lineage>
        <taxon>Bacteria</taxon>
        <taxon>Bacillati</taxon>
        <taxon>Actinomycetota</taxon>
        <taxon>Actinomycetes</taxon>
        <taxon>Geodermatophilales</taxon>
        <taxon>Geodermatophilaceae</taxon>
        <taxon>Modestobacter</taxon>
    </lineage>
</organism>
<dbReference type="InterPro" id="IPR000843">
    <property type="entry name" value="HTH_LacI"/>
</dbReference>
<dbReference type="CDD" id="cd06267">
    <property type="entry name" value="PBP1_LacI_sugar_binding-like"/>
    <property type="match status" value="1"/>
</dbReference>
<dbReference type="Gene3D" id="3.40.50.2300">
    <property type="match status" value="2"/>
</dbReference>
<dbReference type="CDD" id="cd01392">
    <property type="entry name" value="HTH_LacI"/>
    <property type="match status" value="1"/>
</dbReference>
<comment type="caution">
    <text evidence="5">The sequence shown here is derived from an EMBL/GenBank/DDBJ whole genome shotgun (WGS) entry which is preliminary data.</text>
</comment>
<dbReference type="Proteomes" id="UP000552836">
    <property type="component" value="Unassembled WGS sequence"/>
</dbReference>
<dbReference type="PROSITE" id="PS00356">
    <property type="entry name" value="HTH_LACI_1"/>
    <property type="match status" value="1"/>
</dbReference>
<keyword evidence="3" id="KW-0804">Transcription</keyword>
<dbReference type="SUPFAM" id="SSF53822">
    <property type="entry name" value="Periplasmic binding protein-like I"/>
    <property type="match status" value="1"/>
</dbReference>
<accession>A0A846LCM4</accession>
<dbReference type="PANTHER" id="PTHR30146">
    <property type="entry name" value="LACI-RELATED TRANSCRIPTIONAL REPRESSOR"/>
    <property type="match status" value="1"/>
</dbReference>
<name>A0A846LCM4_9ACTN</name>
<dbReference type="EMBL" id="JAAMPA010000001">
    <property type="protein sequence ID" value="NIH65873.1"/>
    <property type="molecule type" value="Genomic_DNA"/>
</dbReference>
<protein>
    <submittedName>
        <fullName evidence="5">LacI family transcriptional regulator</fullName>
    </submittedName>
</protein>
<dbReference type="InterPro" id="IPR028082">
    <property type="entry name" value="Peripla_BP_I"/>
</dbReference>
<dbReference type="SUPFAM" id="SSF47413">
    <property type="entry name" value="lambda repressor-like DNA-binding domains"/>
    <property type="match status" value="1"/>
</dbReference>
<dbReference type="RefSeq" id="WP_166753551.1">
    <property type="nucleotide sequence ID" value="NZ_BAABJU010000021.1"/>
</dbReference>
<evidence type="ECO:0000313" key="6">
    <source>
        <dbReference type="Proteomes" id="UP000552836"/>
    </source>
</evidence>
<feature type="domain" description="HTH lacI-type" evidence="4">
    <location>
        <begin position="11"/>
        <end position="65"/>
    </location>
</feature>
<dbReference type="Pfam" id="PF00356">
    <property type="entry name" value="LacI"/>
    <property type="match status" value="1"/>
</dbReference>
<dbReference type="Pfam" id="PF13377">
    <property type="entry name" value="Peripla_BP_3"/>
    <property type="match status" value="1"/>
</dbReference>
<dbReference type="SMART" id="SM00354">
    <property type="entry name" value="HTH_LACI"/>
    <property type="match status" value="1"/>
</dbReference>
<dbReference type="AlphaFoldDB" id="A0A846LCM4"/>
<sequence length="366" mass="39000">MARSSDRRRDVTVADVARLAGVSKATASRALGNYGAVSETVRERVATAARELDYRPNELARSMNTGRSMSIGVVVGDIENGYFGLAMRGITDTARRAGYDVVLANTSESVEAEIDAVKVLLDKRVDGLIISPASAYETQHLHDARDTGRPIVLLDRRLPGLDVPSVEVDIAPAARAATTALIESGHRRIAFISALTTDGPEFTGLPLGVSSVTDRLEGMLQALGAAGLDVSADLIRFGAVSRETTRQIVRQLFELPDPPTAVLASDSVIALDVLLALRERGLTVPDEVSFVAFDDFSWAELIDPPLTIVSQPVHQVGVTAAEVLLLMLQGGRPATQRHTLVADLVNRGSTGRPRLSARAARPQDAG</sequence>
<keyword evidence="2" id="KW-0238">DNA-binding</keyword>
<reference evidence="5 6" key="1">
    <citation type="submission" date="2020-02" db="EMBL/GenBank/DDBJ databases">
        <title>Sequencing the genomes of 1000 actinobacteria strains.</title>
        <authorList>
            <person name="Klenk H.-P."/>
        </authorList>
    </citation>
    <scope>NUCLEOTIDE SEQUENCE [LARGE SCALE GENOMIC DNA]</scope>
    <source>
        <strain evidence="5 6">DSM 45201</strain>
    </source>
</reference>
<proteinExistence type="predicted"/>
<dbReference type="PANTHER" id="PTHR30146:SF109">
    <property type="entry name" value="HTH-TYPE TRANSCRIPTIONAL REGULATOR GALS"/>
    <property type="match status" value="1"/>
</dbReference>
<dbReference type="InterPro" id="IPR010982">
    <property type="entry name" value="Lambda_DNA-bd_dom_sf"/>
</dbReference>
<dbReference type="Gene3D" id="1.10.260.40">
    <property type="entry name" value="lambda repressor-like DNA-binding domains"/>
    <property type="match status" value="1"/>
</dbReference>
<dbReference type="InterPro" id="IPR046335">
    <property type="entry name" value="LacI/GalR-like_sensor"/>
</dbReference>
<dbReference type="GO" id="GO:0000976">
    <property type="term" value="F:transcription cis-regulatory region binding"/>
    <property type="evidence" value="ECO:0007669"/>
    <property type="project" value="TreeGrafter"/>
</dbReference>
<keyword evidence="1" id="KW-0805">Transcription regulation</keyword>
<evidence type="ECO:0000256" key="1">
    <source>
        <dbReference type="ARBA" id="ARBA00023015"/>
    </source>
</evidence>
<evidence type="ECO:0000256" key="2">
    <source>
        <dbReference type="ARBA" id="ARBA00023125"/>
    </source>
</evidence>
<evidence type="ECO:0000313" key="5">
    <source>
        <dbReference type="EMBL" id="NIH65873.1"/>
    </source>
</evidence>
<gene>
    <name evidence="5" type="ORF">FB380_000319</name>
</gene>
<dbReference type="GO" id="GO:0003700">
    <property type="term" value="F:DNA-binding transcription factor activity"/>
    <property type="evidence" value="ECO:0007669"/>
    <property type="project" value="TreeGrafter"/>
</dbReference>
<evidence type="ECO:0000259" key="4">
    <source>
        <dbReference type="PROSITE" id="PS50932"/>
    </source>
</evidence>
<dbReference type="PROSITE" id="PS50932">
    <property type="entry name" value="HTH_LACI_2"/>
    <property type="match status" value="1"/>
</dbReference>
<evidence type="ECO:0000256" key="3">
    <source>
        <dbReference type="ARBA" id="ARBA00023163"/>
    </source>
</evidence>